<dbReference type="Proteomes" id="UP000295008">
    <property type="component" value="Unassembled WGS sequence"/>
</dbReference>
<organism evidence="1 2">
    <name type="scientific">Hydrogenispora ethanolica</name>
    <dbReference type="NCBI Taxonomy" id="1082276"/>
    <lineage>
        <taxon>Bacteria</taxon>
        <taxon>Bacillati</taxon>
        <taxon>Bacillota</taxon>
        <taxon>Hydrogenispora</taxon>
    </lineage>
</organism>
<proteinExistence type="predicted"/>
<accession>A0A4R1SAH4</accession>
<comment type="caution">
    <text evidence="1">The sequence shown here is derived from an EMBL/GenBank/DDBJ whole genome shotgun (WGS) entry which is preliminary data.</text>
</comment>
<evidence type="ECO:0000313" key="2">
    <source>
        <dbReference type="Proteomes" id="UP000295008"/>
    </source>
</evidence>
<sequence length="249" mass="29602">MVLFYEHSRLSTPPDDTVIWRYITFTKFCSMLNEQALFFCRLDKLHDKWEGVYPKAMLEYWAKVYQDIPAGDEGVARLKEILIRKIIPSHFVNCWFMSEYESDAMWRLYSRNYEGIAIKSTIGRLKRSLAKTRERIWIGPVDYIDYDQWQPPKGEARKAFLWMEPFFWKRLSFQHENELRALVGQANRESGEAENGLNIQADLNELTEAVYVFPDSKDWFLQLVKTIVRKYGYRGIAVKRSSLGERPWE</sequence>
<dbReference type="RefSeq" id="WP_132012545.1">
    <property type="nucleotide sequence ID" value="NZ_SLUN01000002.1"/>
</dbReference>
<dbReference type="OrthoDB" id="8548541at2"/>
<reference evidence="1 2" key="1">
    <citation type="submission" date="2019-03" db="EMBL/GenBank/DDBJ databases">
        <title>Genomic Encyclopedia of Type Strains, Phase IV (KMG-IV): sequencing the most valuable type-strain genomes for metagenomic binning, comparative biology and taxonomic classification.</title>
        <authorList>
            <person name="Goeker M."/>
        </authorList>
    </citation>
    <scope>NUCLEOTIDE SEQUENCE [LARGE SCALE GENOMIC DNA]</scope>
    <source>
        <strain evidence="1 2">LX-B</strain>
    </source>
</reference>
<dbReference type="AlphaFoldDB" id="A0A4R1SAH4"/>
<name>A0A4R1SAH4_HYDET</name>
<keyword evidence="2" id="KW-1185">Reference proteome</keyword>
<gene>
    <name evidence="1" type="ORF">EDC14_1002116</name>
</gene>
<protein>
    <recommendedName>
        <fullName evidence="3">DUF2971 family protein</fullName>
    </recommendedName>
</protein>
<evidence type="ECO:0000313" key="1">
    <source>
        <dbReference type="EMBL" id="TCL76359.1"/>
    </source>
</evidence>
<evidence type="ECO:0008006" key="3">
    <source>
        <dbReference type="Google" id="ProtNLM"/>
    </source>
</evidence>
<dbReference type="EMBL" id="SLUN01000002">
    <property type="protein sequence ID" value="TCL76359.1"/>
    <property type="molecule type" value="Genomic_DNA"/>
</dbReference>